<comment type="caution">
    <text evidence="1">The sequence shown here is derived from an EMBL/GenBank/DDBJ whole genome shotgun (WGS) entry which is preliminary data.</text>
</comment>
<proteinExistence type="predicted"/>
<evidence type="ECO:0000313" key="2">
    <source>
        <dbReference type="Proteomes" id="UP000186955"/>
    </source>
</evidence>
<protein>
    <submittedName>
        <fullName evidence="1">Uncharacterized protein</fullName>
    </submittedName>
</protein>
<reference evidence="1 2" key="1">
    <citation type="submission" date="2016-10" db="EMBL/GenBank/DDBJ databases">
        <title>Genome sequence of the ascomycete fungus Penicillium subrubescens.</title>
        <authorList>
            <person name="De Vries R.P."/>
            <person name="Peng M."/>
            <person name="Dilokpimol A."/>
            <person name="Hilden K."/>
            <person name="Makela M.R."/>
            <person name="Grigoriev I."/>
            <person name="Riley R."/>
            <person name="Granchi Z."/>
        </authorList>
    </citation>
    <scope>NUCLEOTIDE SEQUENCE [LARGE SCALE GENOMIC DNA]</scope>
    <source>
        <strain evidence="1 2">CBS 132785</strain>
    </source>
</reference>
<name>A0A1Q5UCU6_9EURO</name>
<sequence length="73" mass="8341">MPPIRSESSQKLVNQEGKMLLALKILKMGASNLFAQQLLYTQYHVYGPAKRSMQFMHSNESIKGEERRKVVSS</sequence>
<keyword evidence="2" id="KW-1185">Reference proteome</keyword>
<dbReference type="Proteomes" id="UP000186955">
    <property type="component" value="Unassembled WGS sequence"/>
</dbReference>
<gene>
    <name evidence="1" type="ORF">PENSUB_4300</name>
</gene>
<evidence type="ECO:0000313" key="1">
    <source>
        <dbReference type="EMBL" id="OKP10280.1"/>
    </source>
</evidence>
<dbReference type="AlphaFoldDB" id="A0A1Q5UCU6"/>
<dbReference type="EMBL" id="MNBE01000369">
    <property type="protein sequence ID" value="OKP10280.1"/>
    <property type="molecule type" value="Genomic_DNA"/>
</dbReference>
<organism evidence="1 2">
    <name type="scientific">Penicillium subrubescens</name>
    <dbReference type="NCBI Taxonomy" id="1316194"/>
    <lineage>
        <taxon>Eukaryota</taxon>
        <taxon>Fungi</taxon>
        <taxon>Dikarya</taxon>
        <taxon>Ascomycota</taxon>
        <taxon>Pezizomycotina</taxon>
        <taxon>Eurotiomycetes</taxon>
        <taxon>Eurotiomycetidae</taxon>
        <taxon>Eurotiales</taxon>
        <taxon>Aspergillaceae</taxon>
        <taxon>Penicillium</taxon>
    </lineage>
</organism>
<accession>A0A1Q5UCU6</accession>